<sequence length="416" mass="45007">MFFDFRYLHLRLRKRPATPGVRSFATLNAIEAVVRGTVLSVYPVVLYRAFPDAAVVSQIYLVVGIISLMVGLCIPILTSLIPRRWAYSLGCGLYLLSALLGIIGGPFVAAALLTSALGAATVFVCHNAYVLDNIPKPELSRLETLRLFYGGVGWSCGPFLGVLLMQWDARAPFAITGLAAIVLLATFWYLRMGNGRVIARAKGKSPNPLAYLGRFFSQPRLITSWLFVVFRSVGWAVFIVYVGIFAVEKGLGENIGGLATSIANATLFLAPLMLRWVKRQSVRFAVRTGFLGAAICFALGTALAAWPWAAIAALMLGTGFLVLLDISGGLPFLMSVKPSERNEMAAVYSSFRDFSGIVSPGLAWLTLQFAPLDGVFLACGLCLFGCWVIAGQLHPELGVPGAQRQRKDQTSALSTR</sequence>
<feature type="transmembrane region" description="Helical" evidence="4">
    <location>
        <begin position="57"/>
        <end position="78"/>
    </location>
</feature>
<feature type="transmembrane region" description="Helical" evidence="4">
    <location>
        <begin position="109"/>
        <end position="131"/>
    </location>
</feature>
<feature type="transmembrane region" description="Helical" evidence="4">
    <location>
        <begin position="173"/>
        <end position="190"/>
    </location>
</feature>
<dbReference type="RefSeq" id="WP_189412796.1">
    <property type="nucleotide sequence ID" value="NZ_BMYJ01000011.1"/>
</dbReference>
<feature type="transmembrane region" description="Helical" evidence="4">
    <location>
        <begin position="224"/>
        <end position="246"/>
    </location>
</feature>
<evidence type="ECO:0000313" key="5">
    <source>
        <dbReference type="EMBL" id="GHC64517.1"/>
    </source>
</evidence>
<dbReference type="GO" id="GO:0022857">
    <property type="term" value="F:transmembrane transporter activity"/>
    <property type="evidence" value="ECO:0007669"/>
    <property type="project" value="InterPro"/>
</dbReference>
<keyword evidence="1 4" id="KW-0812">Transmembrane</keyword>
<organism evidence="5 6">
    <name type="scientific">Neogemmobacter tilapiae</name>
    <dbReference type="NCBI Taxonomy" id="875041"/>
    <lineage>
        <taxon>Bacteria</taxon>
        <taxon>Pseudomonadati</taxon>
        <taxon>Pseudomonadota</taxon>
        <taxon>Alphaproteobacteria</taxon>
        <taxon>Rhodobacterales</taxon>
        <taxon>Paracoccaceae</taxon>
        <taxon>Neogemmobacter</taxon>
    </lineage>
</organism>
<dbReference type="CDD" id="cd06174">
    <property type="entry name" value="MFS"/>
    <property type="match status" value="1"/>
</dbReference>
<proteinExistence type="predicted"/>
<feature type="transmembrane region" description="Helical" evidence="4">
    <location>
        <begin position="311"/>
        <end position="333"/>
    </location>
</feature>
<comment type="caution">
    <text evidence="5">The sequence shown here is derived from an EMBL/GenBank/DDBJ whole genome shotgun (WGS) entry which is preliminary data.</text>
</comment>
<feature type="transmembrane region" description="Helical" evidence="4">
    <location>
        <begin position="147"/>
        <end position="167"/>
    </location>
</feature>
<protein>
    <recommendedName>
        <fullName evidence="7">MFS transporter</fullName>
    </recommendedName>
</protein>
<evidence type="ECO:0000256" key="4">
    <source>
        <dbReference type="SAM" id="Phobius"/>
    </source>
</evidence>
<keyword evidence="2 4" id="KW-1133">Transmembrane helix</keyword>
<dbReference type="SUPFAM" id="SSF103473">
    <property type="entry name" value="MFS general substrate transporter"/>
    <property type="match status" value="1"/>
</dbReference>
<evidence type="ECO:0000313" key="6">
    <source>
        <dbReference type="Proteomes" id="UP000638981"/>
    </source>
</evidence>
<evidence type="ECO:0000256" key="3">
    <source>
        <dbReference type="ARBA" id="ARBA00023136"/>
    </source>
</evidence>
<feature type="transmembrane region" description="Helical" evidence="4">
    <location>
        <begin position="21"/>
        <end position="45"/>
    </location>
</feature>
<feature type="transmembrane region" description="Helical" evidence="4">
    <location>
        <begin position="284"/>
        <end position="305"/>
    </location>
</feature>
<evidence type="ECO:0000256" key="1">
    <source>
        <dbReference type="ARBA" id="ARBA00022692"/>
    </source>
</evidence>
<dbReference type="Gene3D" id="1.20.1250.20">
    <property type="entry name" value="MFS general substrate transporter like domains"/>
    <property type="match status" value="1"/>
</dbReference>
<reference evidence="5" key="2">
    <citation type="submission" date="2020-09" db="EMBL/GenBank/DDBJ databases">
        <authorList>
            <person name="Sun Q."/>
            <person name="Kim S."/>
        </authorList>
    </citation>
    <scope>NUCLEOTIDE SEQUENCE</scope>
    <source>
        <strain evidence="5">KCTC 23310</strain>
    </source>
</reference>
<feature type="transmembrane region" description="Helical" evidence="4">
    <location>
        <begin position="258"/>
        <end position="277"/>
    </location>
</feature>
<dbReference type="Proteomes" id="UP000638981">
    <property type="component" value="Unassembled WGS sequence"/>
</dbReference>
<accession>A0A918TX96</accession>
<dbReference type="InterPro" id="IPR011701">
    <property type="entry name" value="MFS"/>
</dbReference>
<keyword evidence="3 4" id="KW-0472">Membrane</keyword>
<keyword evidence="6" id="KW-1185">Reference proteome</keyword>
<gene>
    <name evidence="5" type="ORF">GCM10007315_31190</name>
</gene>
<dbReference type="AlphaFoldDB" id="A0A918TX96"/>
<name>A0A918TX96_9RHOB</name>
<evidence type="ECO:0008006" key="7">
    <source>
        <dbReference type="Google" id="ProtNLM"/>
    </source>
</evidence>
<dbReference type="EMBL" id="BMYJ01000011">
    <property type="protein sequence ID" value="GHC64517.1"/>
    <property type="molecule type" value="Genomic_DNA"/>
</dbReference>
<evidence type="ECO:0000256" key="2">
    <source>
        <dbReference type="ARBA" id="ARBA00022989"/>
    </source>
</evidence>
<dbReference type="Pfam" id="PF07690">
    <property type="entry name" value="MFS_1"/>
    <property type="match status" value="1"/>
</dbReference>
<reference evidence="5" key="1">
    <citation type="journal article" date="2014" name="Int. J. Syst. Evol. Microbiol.">
        <title>Complete genome sequence of Corynebacterium casei LMG S-19264T (=DSM 44701T), isolated from a smear-ripened cheese.</title>
        <authorList>
            <consortium name="US DOE Joint Genome Institute (JGI-PGF)"/>
            <person name="Walter F."/>
            <person name="Albersmeier A."/>
            <person name="Kalinowski J."/>
            <person name="Ruckert C."/>
        </authorList>
    </citation>
    <scope>NUCLEOTIDE SEQUENCE</scope>
    <source>
        <strain evidence="5">KCTC 23310</strain>
    </source>
</reference>
<dbReference type="InterPro" id="IPR036259">
    <property type="entry name" value="MFS_trans_sf"/>
</dbReference>